<feature type="region of interest" description="Disordered" evidence="1">
    <location>
        <begin position="156"/>
        <end position="184"/>
    </location>
</feature>
<feature type="transmembrane region" description="Helical" evidence="2">
    <location>
        <begin position="43"/>
        <end position="63"/>
    </location>
</feature>
<keyword evidence="4" id="KW-1185">Reference proteome</keyword>
<evidence type="ECO:0000313" key="4">
    <source>
        <dbReference type="Proteomes" id="UP001597229"/>
    </source>
</evidence>
<comment type="caution">
    <text evidence="3">The sequence shown here is derived from an EMBL/GenBank/DDBJ whole genome shotgun (WGS) entry which is preliminary data.</text>
</comment>
<proteinExistence type="predicted"/>
<evidence type="ECO:0000313" key="3">
    <source>
        <dbReference type="EMBL" id="MFD1247664.1"/>
    </source>
</evidence>
<evidence type="ECO:0000256" key="2">
    <source>
        <dbReference type="SAM" id="Phobius"/>
    </source>
</evidence>
<sequence length="184" mass="19335">MSPVLTVRRTPRARVAVPAALGGLESVTALVLAHVAAGGELPAPWWLAVFAGLVYAAGGLVLRHQVSIRVMLPVLLAAQLLGHAWLVTLAPHAHPGHAHESAALLGLTPVMLAAHVVAALVTGTMWALRRRAVDVLLDWSDDGVLPAPFLRPQRAYAGTTARTPREHRALAPTRGPPARLPAIA</sequence>
<keyword evidence="2" id="KW-1133">Transmembrane helix</keyword>
<feature type="transmembrane region" description="Helical" evidence="2">
    <location>
        <begin position="70"/>
        <end position="90"/>
    </location>
</feature>
<reference evidence="4" key="1">
    <citation type="journal article" date="2019" name="Int. J. Syst. Evol. Microbiol.">
        <title>The Global Catalogue of Microorganisms (GCM) 10K type strain sequencing project: providing services to taxonomists for standard genome sequencing and annotation.</title>
        <authorList>
            <consortium name="The Broad Institute Genomics Platform"/>
            <consortium name="The Broad Institute Genome Sequencing Center for Infectious Disease"/>
            <person name="Wu L."/>
            <person name="Ma J."/>
        </authorList>
    </citation>
    <scope>NUCLEOTIDE SEQUENCE [LARGE SCALE GENOMIC DNA]</scope>
    <source>
        <strain evidence="4">CCUG 52478</strain>
    </source>
</reference>
<keyword evidence="2" id="KW-0812">Transmembrane</keyword>
<accession>A0ABW3VZP2</accession>
<name>A0ABW3VZP2_9ACTN</name>
<evidence type="ECO:0008006" key="5">
    <source>
        <dbReference type="Google" id="ProtNLM"/>
    </source>
</evidence>
<evidence type="ECO:0000256" key="1">
    <source>
        <dbReference type="SAM" id="MobiDB-lite"/>
    </source>
</evidence>
<dbReference type="Proteomes" id="UP001597229">
    <property type="component" value="Unassembled WGS sequence"/>
</dbReference>
<gene>
    <name evidence="3" type="ORF">ACFQ3F_07680</name>
</gene>
<organism evidence="3 4">
    <name type="scientific">Nocardioides ginsengisoli</name>
    <dbReference type="NCBI Taxonomy" id="363868"/>
    <lineage>
        <taxon>Bacteria</taxon>
        <taxon>Bacillati</taxon>
        <taxon>Actinomycetota</taxon>
        <taxon>Actinomycetes</taxon>
        <taxon>Propionibacteriales</taxon>
        <taxon>Nocardioidaceae</taxon>
        <taxon>Nocardioides</taxon>
    </lineage>
</organism>
<dbReference type="RefSeq" id="WP_367920918.1">
    <property type="nucleotide sequence ID" value="NZ_BAABAC010000037.1"/>
</dbReference>
<dbReference type="EMBL" id="JBHTLX010000008">
    <property type="protein sequence ID" value="MFD1247664.1"/>
    <property type="molecule type" value="Genomic_DNA"/>
</dbReference>
<feature type="compositionally biased region" description="Pro residues" evidence="1">
    <location>
        <begin position="174"/>
        <end position="184"/>
    </location>
</feature>
<feature type="transmembrane region" description="Helical" evidence="2">
    <location>
        <begin position="102"/>
        <end position="121"/>
    </location>
</feature>
<protein>
    <recommendedName>
        <fullName evidence="5">MFS transporter</fullName>
    </recommendedName>
</protein>
<keyword evidence="2" id="KW-0472">Membrane</keyword>
<feature type="transmembrane region" description="Helical" evidence="2">
    <location>
        <begin position="15"/>
        <end position="37"/>
    </location>
</feature>